<organism evidence="4 5">
    <name type="scientific">Paenibacillus odorifer</name>
    <dbReference type="NCBI Taxonomy" id="189426"/>
    <lineage>
        <taxon>Bacteria</taxon>
        <taxon>Bacillati</taxon>
        <taxon>Bacillota</taxon>
        <taxon>Bacilli</taxon>
        <taxon>Bacillales</taxon>
        <taxon>Paenibacillaceae</taxon>
        <taxon>Paenibacillus</taxon>
    </lineage>
</organism>
<evidence type="ECO:0000313" key="5">
    <source>
        <dbReference type="Proteomes" id="UP000187465"/>
    </source>
</evidence>
<feature type="region of interest" description="Disordered" evidence="2">
    <location>
        <begin position="541"/>
        <end position="560"/>
    </location>
</feature>
<gene>
    <name evidence="4" type="ORF">BJP51_32020</name>
</gene>
<proteinExistence type="predicted"/>
<dbReference type="Proteomes" id="UP000187465">
    <property type="component" value="Unassembled WGS sequence"/>
</dbReference>
<dbReference type="InterPro" id="IPR035421">
    <property type="entry name" value="Terminase_6C"/>
</dbReference>
<evidence type="ECO:0000313" key="4">
    <source>
        <dbReference type="EMBL" id="OMD21702.1"/>
    </source>
</evidence>
<feature type="compositionally biased region" description="Basic residues" evidence="2">
    <location>
        <begin position="548"/>
        <end position="560"/>
    </location>
</feature>
<evidence type="ECO:0000259" key="3">
    <source>
        <dbReference type="Pfam" id="PF17289"/>
    </source>
</evidence>
<dbReference type="AlphaFoldDB" id="A0A1R0WUS6"/>
<dbReference type="InterPro" id="IPR006517">
    <property type="entry name" value="Phage_terminase_lsu-like_C"/>
</dbReference>
<sequence length="560" mass="64201">MTANLDSLTYEEEADLAQYLDESARLTRIQRAEGDLLYFAFEYFSETRNPGNAGNWDGFDIASLDEAPDFHREICATMDDVSIRTINAKVVRAAPRSHAKSSYLSKAKPLREIVYRHRKYIINISETPTVSTGNLEWIAGQLKSNEKLRRDFGPLLSPKQQANPKDNSSEFIAWEPQPSGVPHLLTKMEAASSNQTLRGRNWEGVRPDLIICDDLEDVRTNAATPEQRLKLRDWFSQMVVPLGDPEGKKTAIIYMGTVVHVESLLRTVMKRPDFNDKLYKALIEEPERADLWDNCRSIYLNTDDEDSVVHARAYYEANRDEMDRGAVVLWPSVQPLWTLMTWKWANGSKAFNTEYQNTPIDEESAIFNPEEFRYYDESDLFDESGRPRPLEMYAFWDIAQGKNSRSDYNAIVTIGKDRTTRVMYVLDAWARKCPAHIALEQAVRSIKDYGHKTFAVETVGAQHDMFRQLQERLSKEYIGTTRLKPVISRTKKEIRIESLEPLIESGFLRFNRAHRLLFEQMEQFPSGTHDDLPDALAGAVEAAGGTGRRGRTWQRKPKGL</sequence>
<dbReference type="NCBIfam" id="TIGR01630">
    <property type="entry name" value="psiM2_ORF9"/>
    <property type="match status" value="1"/>
</dbReference>
<evidence type="ECO:0000256" key="1">
    <source>
        <dbReference type="ARBA" id="ARBA00022612"/>
    </source>
</evidence>
<dbReference type="Pfam" id="PF17289">
    <property type="entry name" value="Terminase_6C"/>
    <property type="match status" value="1"/>
</dbReference>
<keyword evidence="1" id="KW-1188">Viral release from host cell</keyword>
<accession>A0A1R0WUS6</accession>
<evidence type="ECO:0000256" key="2">
    <source>
        <dbReference type="SAM" id="MobiDB-lite"/>
    </source>
</evidence>
<reference evidence="4 5" key="1">
    <citation type="submission" date="2016-10" db="EMBL/GenBank/DDBJ databases">
        <title>Paenibacillus species isolates.</title>
        <authorList>
            <person name="Beno S.M."/>
        </authorList>
    </citation>
    <scope>NUCLEOTIDE SEQUENCE [LARGE SCALE GENOMIC DNA]</scope>
    <source>
        <strain evidence="4 5">FSL H7-0604</strain>
    </source>
</reference>
<feature type="domain" description="Terminase large subunit gp17-like C-terminal" evidence="3">
    <location>
        <begin position="396"/>
        <end position="540"/>
    </location>
</feature>
<dbReference type="EMBL" id="MKQP01000076">
    <property type="protein sequence ID" value="OMD21702.1"/>
    <property type="molecule type" value="Genomic_DNA"/>
</dbReference>
<name>A0A1R0WUS6_9BACL</name>
<comment type="caution">
    <text evidence="4">The sequence shown here is derived from an EMBL/GenBank/DDBJ whole genome shotgun (WGS) entry which is preliminary data.</text>
</comment>
<protein>
    <recommendedName>
        <fullName evidence="3">Terminase large subunit gp17-like C-terminal domain-containing protein</fullName>
    </recommendedName>
</protein>
<dbReference type="Gene3D" id="3.30.420.240">
    <property type="match status" value="1"/>
</dbReference>